<reference evidence="2" key="1">
    <citation type="journal article" date="2021" name="ISME J.">
        <title>Genomic evolution of the class Acidithiobacillia: deep-branching Proteobacteria living in extreme acidic conditions.</title>
        <authorList>
            <person name="Moya-Beltran A."/>
            <person name="Beard S."/>
            <person name="Rojas-Villalobos C."/>
            <person name="Issotta F."/>
            <person name="Gallardo Y."/>
            <person name="Ulloa R."/>
            <person name="Giaveno A."/>
            <person name="Degli Esposti M."/>
            <person name="Johnson D.B."/>
            <person name="Quatrini R."/>
        </authorList>
    </citation>
    <scope>NUCLEOTIDE SEQUENCE</scope>
    <source>
        <strain evidence="2">VAN18-1</strain>
    </source>
</reference>
<dbReference type="GO" id="GO:0008641">
    <property type="term" value="F:ubiquitin-like modifier activating enzyme activity"/>
    <property type="evidence" value="ECO:0007669"/>
    <property type="project" value="InterPro"/>
</dbReference>
<dbReference type="InterPro" id="IPR035985">
    <property type="entry name" value="Ubiquitin-activating_enz"/>
</dbReference>
<gene>
    <name evidence="2" type="ORF">HFQ13_04395</name>
</gene>
<dbReference type="PANTHER" id="PTHR43267">
    <property type="entry name" value="TRNA THREONYLCARBAMOYLADENOSINE DEHYDRATASE"/>
    <property type="match status" value="1"/>
</dbReference>
<evidence type="ECO:0000313" key="2">
    <source>
        <dbReference type="EMBL" id="MBU2787458.1"/>
    </source>
</evidence>
<dbReference type="GO" id="GO:0061504">
    <property type="term" value="P:cyclic threonylcarbamoyladenosine biosynthetic process"/>
    <property type="evidence" value="ECO:0007669"/>
    <property type="project" value="TreeGrafter"/>
</dbReference>
<dbReference type="EMBL" id="JAAXYO010000039">
    <property type="protein sequence ID" value="MBU2787458.1"/>
    <property type="molecule type" value="Genomic_DNA"/>
</dbReference>
<keyword evidence="3" id="KW-1185">Reference proteome</keyword>
<dbReference type="InterPro" id="IPR045886">
    <property type="entry name" value="ThiF/MoeB/HesA"/>
</dbReference>
<dbReference type="GO" id="GO:0061503">
    <property type="term" value="F:tRNA threonylcarbamoyladenosine dehydratase"/>
    <property type="evidence" value="ECO:0007669"/>
    <property type="project" value="TreeGrafter"/>
</dbReference>
<name>A0AAE3CJ39_9PROT</name>
<dbReference type="CDD" id="cd00755">
    <property type="entry name" value="YgdL_like"/>
    <property type="match status" value="1"/>
</dbReference>
<accession>A0AAE3CJ39</accession>
<sequence>MSDDASVRTRILIGEEGVARLAASHVFIAGLGGVGAYVAENLARAGVGRLTLVDHDCVGLSNLNRQLVALHSTLGQPKVEVMAERIADIAPDCQVDAWQIFLQADNVGGLLAQSGATVLADCIDAIASKAALIQAAQGLSMQIYASMGAGNRLDPGQVRMARLNQTEGCPLARELRGLLRHAGASLDLWAVYSRERPRPAAPREAPNHGPGGRPKTVNGTISYMPALFGVHLAGAILQQLLAGMEMSAK</sequence>
<organism evidence="2 3">
    <name type="scientific">Igneacidithiobacillus copahuensis</name>
    <dbReference type="NCBI Taxonomy" id="2724909"/>
    <lineage>
        <taxon>Bacteria</taxon>
        <taxon>Pseudomonadati</taxon>
        <taxon>Pseudomonadota</taxon>
        <taxon>Acidithiobacillia</taxon>
        <taxon>Acidithiobacillales</taxon>
        <taxon>Acidithiobacillaceae</taxon>
        <taxon>Igneacidithiobacillus</taxon>
    </lineage>
</organism>
<dbReference type="Pfam" id="PF00899">
    <property type="entry name" value="ThiF"/>
    <property type="match status" value="1"/>
</dbReference>
<evidence type="ECO:0000313" key="3">
    <source>
        <dbReference type="Proteomes" id="UP001197378"/>
    </source>
</evidence>
<feature type="domain" description="THIF-type NAD/FAD binding fold" evidence="1">
    <location>
        <begin position="12"/>
        <end position="238"/>
    </location>
</feature>
<dbReference type="RefSeq" id="WP_215872463.1">
    <property type="nucleotide sequence ID" value="NZ_JAAXYO010000039.1"/>
</dbReference>
<dbReference type="AlphaFoldDB" id="A0AAE3CJ39"/>
<dbReference type="Proteomes" id="UP001197378">
    <property type="component" value="Unassembled WGS sequence"/>
</dbReference>
<comment type="caution">
    <text evidence="2">The sequence shown here is derived from an EMBL/GenBank/DDBJ whole genome shotgun (WGS) entry which is preliminary data.</text>
</comment>
<dbReference type="InterPro" id="IPR000594">
    <property type="entry name" value="ThiF_NAD_FAD-bd"/>
</dbReference>
<dbReference type="SUPFAM" id="SSF69572">
    <property type="entry name" value="Activating enzymes of the ubiquitin-like proteins"/>
    <property type="match status" value="1"/>
</dbReference>
<protein>
    <submittedName>
        <fullName evidence="2">tRNA threonylcarbamoyladenosine dehydratase</fullName>
    </submittedName>
</protein>
<dbReference type="PANTHER" id="PTHR43267:SF1">
    <property type="entry name" value="TRNA THREONYLCARBAMOYLADENOSINE DEHYDRATASE"/>
    <property type="match status" value="1"/>
</dbReference>
<evidence type="ECO:0000259" key="1">
    <source>
        <dbReference type="Pfam" id="PF00899"/>
    </source>
</evidence>
<dbReference type="Gene3D" id="3.40.50.720">
    <property type="entry name" value="NAD(P)-binding Rossmann-like Domain"/>
    <property type="match status" value="1"/>
</dbReference>
<proteinExistence type="predicted"/>